<dbReference type="Proteomes" id="UP001595867">
    <property type="component" value="Unassembled WGS sequence"/>
</dbReference>
<proteinExistence type="predicted"/>
<dbReference type="EMBL" id="JBHSBL010000037">
    <property type="protein sequence ID" value="MFC4072483.1"/>
    <property type="molecule type" value="Genomic_DNA"/>
</dbReference>
<gene>
    <name evidence="1" type="ORF">ACFO0C_46790</name>
</gene>
<dbReference type="RefSeq" id="WP_378073358.1">
    <property type="nucleotide sequence ID" value="NZ_JBHSBL010000037.1"/>
</dbReference>
<evidence type="ECO:0000313" key="2">
    <source>
        <dbReference type="Proteomes" id="UP001595867"/>
    </source>
</evidence>
<protein>
    <recommendedName>
        <fullName evidence="3">SalK</fullName>
    </recommendedName>
</protein>
<dbReference type="Pfam" id="PF21863">
    <property type="entry name" value="HTH_67"/>
    <property type="match status" value="1"/>
</dbReference>
<comment type="caution">
    <text evidence="1">The sequence shown here is derived from an EMBL/GenBank/DDBJ whole genome shotgun (WGS) entry which is preliminary data.</text>
</comment>
<dbReference type="InterPro" id="IPR054058">
    <property type="entry name" value="HTH_67"/>
</dbReference>
<dbReference type="NCBIfam" id="NF047719">
    <property type="entry name" value="SCO6745_fam_HTH"/>
    <property type="match status" value="1"/>
</dbReference>
<name>A0ABV8J795_9ACTN</name>
<sequence length="300" mass="31543">MSGSVEVPWQEPSTLDPAMVRLAWRSAEALHGLIYFAPEAHERYEALGIDRRAGYFASRSAAMGAVGAGPVAAAFFNFNPALVARALPAAWAHATPAAVLAARLEAAGAALSRALGGAVDTPEIREAADLARRAAESVAGRPEGRPLFAAHVAMPWPESPHLILWQAQTVLREFRGDGHVAALTLAGLTGLEAVVLHVASGEVPRRFLQRSRGWSDEQWAGAAGRLRGRGLIGDGDEPALTDLGREQRAWIEAATDRSAAPAYAVLGAEGCARFAELARPLSRAIVASGSLNVNNAVSSR</sequence>
<evidence type="ECO:0000313" key="1">
    <source>
        <dbReference type="EMBL" id="MFC4072483.1"/>
    </source>
</evidence>
<accession>A0ABV8J795</accession>
<evidence type="ECO:0008006" key="3">
    <source>
        <dbReference type="Google" id="ProtNLM"/>
    </source>
</evidence>
<keyword evidence="2" id="KW-1185">Reference proteome</keyword>
<organism evidence="1 2">
    <name type="scientific">Actinoplanes subglobosus</name>
    <dbReference type="NCBI Taxonomy" id="1547892"/>
    <lineage>
        <taxon>Bacteria</taxon>
        <taxon>Bacillati</taxon>
        <taxon>Actinomycetota</taxon>
        <taxon>Actinomycetes</taxon>
        <taxon>Micromonosporales</taxon>
        <taxon>Micromonosporaceae</taxon>
        <taxon>Actinoplanes</taxon>
    </lineage>
</organism>
<reference evidence="2" key="1">
    <citation type="journal article" date="2019" name="Int. J. Syst. Evol. Microbiol.">
        <title>The Global Catalogue of Microorganisms (GCM) 10K type strain sequencing project: providing services to taxonomists for standard genome sequencing and annotation.</title>
        <authorList>
            <consortium name="The Broad Institute Genomics Platform"/>
            <consortium name="The Broad Institute Genome Sequencing Center for Infectious Disease"/>
            <person name="Wu L."/>
            <person name="Ma J."/>
        </authorList>
    </citation>
    <scope>NUCLEOTIDE SEQUENCE [LARGE SCALE GENOMIC DNA]</scope>
    <source>
        <strain evidence="2">TBRC 5832</strain>
    </source>
</reference>